<gene>
    <name evidence="1" type="ORF">DF3PB_2750008</name>
</gene>
<accession>A0A380TEC6</accession>
<evidence type="ECO:0000313" key="1">
    <source>
        <dbReference type="EMBL" id="SUS06377.1"/>
    </source>
</evidence>
<organism evidence="1">
    <name type="scientific">metagenome</name>
    <dbReference type="NCBI Taxonomy" id="256318"/>
    <lineage>
        <taxon>unclassified sequences</taxon>
        <taxon>metagenomes</taxon>
    </lineage>
</organism>
<dbReference type="AlphaFoldDB" id="A0A380TEC6"/>
<protein>
    <submittedName>
        <fullName evidence="1">Uncharacterized protein</fullName>
    </submittedName>
</protein>
<dbReference type="EMBL" id="UIDG01000196">
    <property type="protein sequence ID" value="SUS06377.1"/>
    <property type="molecule type" value="Genomic_DNA"/>
</dbReference>
<reference evidence="1" key="1">
    <citation type="submission" date="2018-07" db="EMBL/GenBank/DDBJ databases">
        <authorList>
            <person name="Quirk P.G."/>
            <person name="Krulwich T.A."/>
        </authorList>
    </citation>
    <scope>NUCLEOTIDE SEQUENCE</scope>
</reference>
<proteinExistence type="predicted"/>
<name>A0A380TEC6_9ZZZZ</name>
<sequence>MARCQFNGSFFTPAGRMLLLRAVAERLTAEPQASESPAITLAAIEGSAIAAAARDVAAAAHALAWKPERAEAA</sequence>